<accession>A0AAN8I7L1</accession>
<dbReference type="PANTHER" id="PTHR37848">
    <property type="entry name" value="EXPRESSED PROTEIN"/>
    <property type="match status" value="1"/>
</dbReference>
<reference evidence="2 3" key="1">
    <citation type="submission" date="2022-12" db="EMBL/GenBank/DDBJ databases">
        <title>Genomic features and morphological characterization of a novel Knufia sp. strain isolated from spacecraft assembly facility.</title>
        <authorList>
            <person name="Teixeira M."/>
            <person name="Chander A.M."/>
            <person name="Stajich J.E."/>
            <person name="Venkateswaran K."/>
        </authorList>
    </citation>
    <scope>NUCLEOTIDE SEQUENCE [LARGE SCALE GENOMIC DNA]</scope>
    <source>
        <strain evidence="2 3">FJI-L2-BK-P2</strain>
    </source>
</reference>
<organism evidence="2 3">
    <name type="scientific">Knufia fluminis</name>
    <dbReference type="NCBI Taxonomy" id="191047"/>
    <lineage>
        <taxon>Eukaryota</taxon>
        <taxon>Fungi</taxon>
        <taxon>Dikarya</taxon>
        <taxon>Ascomycota</taxon>
        <taxon>Pezizomycotina</taxon>
        <taxon>Eurotiomycetes</taxon>
        <taxon>Chaetothyriomycetidae</taxon>
        <taxon>Chaetothyriales</taxon>
        <taxon>Trichomeriaceae</taxon>
        <taxon>Knufia</taxon>
    </lineage>
</organism>
<keyword evidence="3" id="KW-1185">Reference proteome</keyword>
<evidence type="ECO:0000256" key="1">
    <source>
        <dbReference type="SAM" id="MobiDB-lite"/>
    </source>
</evidence>
<comment type="caution">
    <text evidence="2">The sequence shown here is derived from an EMBL/GenBank/DDBJ whole genome shotgun (WGS) entry which is preliminary data.</text>
</comment>
<dbReference type="PANTHER" id="PTHR37848:SF1">
    <property type="entry name" value="SUN DOMAIN-CONTAINING PROTEIN"/>
    <property type="match status" value="1"/>
</dbReference>
<gene>
    <name evidence="2" type="ORF">OHC33_005380</name>
</gene>
<sequence>MADDLKSSAYVWGDKSDPAVDSPPAYSGAAPEDPTGDDTEPPAATVTRRAVPRAAYDPLRRLATLAIVPYHKYNIIDGALSSDKISLTVKHSDLHSHPQHLLSFVLEQAALPPKPTLRIVGSHCGDRADFDITLNLTHLLNLQNHKWRFNSAQTTPLPSGSMVMCDGDDPSASTRIATSVKQFCKDRGENKSYTITRTVEGLPTEMLAGQVRNLAASVKYRGLLRIDFTHERSKVVVHKQPSSWFSSILRLHPETKYEVVEAVWDLWSGSEDDGERKSANDGLRAGQEWWQSWEGTIRNAMIVKHKGNVGIDDWIETRMGRVEPEPRMEWGRDHSV</sequence>
<dbReference type="EMBL" id="JAKLMC020000011">
    <property type="protein sequence ID" value="KAK5953436.1"/>
    <property type="molecule type" value="Genomic_DNA"/>
</dbReference>
<dbReference type="AlphaFoldDB" id="A0AAN8I7L1"/>
<feature type="region of interest" description="Disordered" evidence="1">
    <location>
        <begin position="1"/>
        <end position="44"/>
    </location>
</feature>
<protein>
    <submittedName>
        <fullName evidence="2">Uncharacterized protein</fullName>
    </submittedName>
</protein>
<proteinExistence type="predicted"/>
<name>A0AAN8I7L1_9EURO</name>
<evidence type="ECO:0000313" key="2">
    <source>
        <dbReference type="EMBL" id="KAK5953436.1"/>
    </source>
</evidence>
<dbReference type="Proteomes" id="UP001316803">
    <property type="component" value="Unassembled WGS sequence"/>
</dbReference>
<evidence type="ECO:0000313" key="3">
    <source>
        <dbReference type="Proteomes" id="UP001316803"/>
    </source>
</evidence>